<dbReference type="OrthoDB" id="19740at2759"/>
<evidence type="ECO:0000313" key="1">
    <source>
        <dbReference type="EMBL" id="CAD8179339.1"/>
    </source>
</evidence>
<proteinExistence type="predicted"/>
<reference evidence="1" key="1">
    <citation type="submission" date="2021-01" db="EMBL/GenBank/DDBJ databases">
        <authorList>
            <consortium name="Genoscope - CEA"/>
            <person name="William W."/>
        </authorList>
    </citation>
    <scope>NUCLEOTIDE SEQUENCE</scope>
</reference>
<dbReference type="Proteomes" id="UP000689195">
    <property type="component" value="Unassembled WGS sequence"/>
</dbReference>
<protein>
    <submittedName>
        <fullName evidence="1">Uncharacterized protein</fullName>
    </submittedName>
</protein>
<dbReference type="EMBL" id="CAJJDO010000071">
    <property type="protein sequence ID" value="CAD8179339.1"/>
    <property type="molecule type" value="Genomic_DNA"/>
</dbReference>
<organism evidence="1 2">
    <name type="scientific">Paramecium pentaurelia</name>
    <dbReference type="NCBI Taxonomy" id="43138"/>
    <lineage>
        <taxon>Eukaryota</taxon>
        <taxon>Sar</taxon>
        <taxon>Alveolata</taxon>
        <taxon>Ciliophora</taxon>
        <taxon>Intramacronucleata</taxon>
        <taxon>Oligohymenophorea</taxon>
        <taxon>Peniculida</taxon>
        <taxon>Parameciidae</taxon>
        <taxon>Paramecium</taxon>
    </lineage>
</organism>
<gene>
    <name evidence="1" type="ORF">PPENT_87.1.T0710203</name>
</gene>
<accession>A0A8S1VU84</accession>
<keyword evidence="2" id="KW-1185">Reference proteome</keyword>
<sequence length="177" mass="21045">MNHFFLCLKKPWLKHTQSSASCKKLVSQEKIFEICENFEKRKFSKSLCQFNYIQQEWTHSQEKVDYFLEMVFRMKIKGVEQFKQIYIVKTNYKFRIQSTFENKKSEFSEILITTSQSQSIEDSLLISKKIINNDNQALFEKPGLILGINPFYFGVRSWEIKFLINGIIEDLRASLIV</sequence>
<comment type="caution">
    <text evidence="1">The sequence shown here is derived from an EMBL/GenBank/DDBJ whole genome shotgun (WGS) entry which is preliminary data.</text>
</comment>
<name>A0A8S1VU84_9CILI</name>
<dbReference type="AlphaFoldDB" id="A0A8S1VU84"/>
<evidence type="ECO:0000313" key="2">
    <source>
        <dbReference type="Proteomes" id="UP000689195"/>
    </source>
</evidence>